<dbReference type="Gene3D" id="3.40.630.30">
    <property type="match status" value="1"/>
</dbReference>
<comment type="caution">
    <text evidence="2">The sequence shown here is derived from an EMBL/GenBank/DDBJ whole genome shotgun (WGS) entry which is preliminary data.</text>
</comment>
<evidence type="ECO:0000313" key="3">
    <source>
        <dbReference type="Proteomes" id="UP000610558"/>
    </source>
</evidence>
<reference evidence="2" key="1">
    <citation type="submission" date="2020-09" db="EMBL/GenBank/DDBJ databases">
        <authorList>
            <person name="Yoon J.-W."/>
        </authorList>
    </citation>
    <scope>NUCLEOTIDE SEQUENCE</scope>
    <source>
        <strain evidence="2">KMU-158</strain>
    </source>
</reference>
<dbReference type="InterPro" id="IPR000182">
    <property type="entry name" value="GNAT_dom"/>
</dbReference>
<dbReference type="AlphaFoldDB" id="A0A927C3P7"/>
<dbReference type="Pfam" id="PF25559">
    <property type="entry name" value="DUF7931"/>
    <property type="match status" value="1"/>
</dbReference>
<gene>
    <name evidence="2" type="ORF">IB286_09505</name>
</gene>
<dbReference type="SUPFAM" id="SSF55729">
    <property type="entry name" value="Acyl-CoA N-acyltransferases (Nat)"/>
    <property type="match status" value="1"/>
</dbReference>
<sequence>MIINIQQTDWSTDFPTLYSIREAVFVHEQQVPVELEIDDQDFISQHWIAFADGQPVGTARLTPDGKIGRMAVLKPYRKAMVGTHLLRAIIQAGIAQNFRELSLSAQLHALHFYAKEGFVAEGPVFMDAGIPHQTMRVVLRKQRELGVDGKKFRIRNLPESVLDMSGQCRRSLRVLSPSLEPEIYGSDSFVDQVSQLARKHRDVTVRFLIHDDKPLRENRHQLVTLSQKLSAVEIRVLPRKQIVEQKECYLLADNCGLLVHHPRINADGWGSYNLRPIAEDYITRFDRQWHHSKPSPWLRTLY</sequence>
<protein>
    <submittedName>
        <fullName evidence="2">GNAT family N-acetyltransferase</fullName>
    </submittedName>
</protein>
<name>A0A927C3P7_9GAMM</name>
<dbReference type="InterPro" id="IPR057691">
    <property type="entry name" value="DUF7931"/>
</dbReference>
<dbReference type="InterPro" id="IPR016181">
    <property type="entry name" value="Acyl_CoA_acyltransferase"/>
</dbReference>
<proteinExistence type="predicted"/>
<dbReference type="PROSITE" id="PS51186">
    <property type="entry name" value="GNAT"/>
    <property type="match status" value="1"/>
</dbReference>
<dbReference type="EMBL" id="JACXLD010000004">
    <property type="protein sequence ID" value="MBD2859242.1"/>
    <property type="molecule type" value="Genomic_DNA"/>
</dbReference>
<dbReference type="Proteomes" id="UP000610558">
    <property type="component" value="Unassembled WGS sequence"/>
</dbReference>
<dbReference type="CDD" id="cd04301">
    <property type="entry name" value="NAT_SF"/>
    <property type="match status" value="1"/>
</dbReference>
<evidence type="ECO:0000259" key="1">
    <source>
        <dbReference type="PROSITE" id="PS51186"/>
    </source>
</evidence>
<dbReference type="GO" id="GO:0016747">
    <property type="term" value="F:acyltransferase activity, transferring groups other than amino-acyl groups"/>
    <property type="evidence" value="ECO:0007669"/>
    <property type="project" value="InterPro"/>
</dbReference>
<dbReference type="RefSeq" id="WP_190764822.1">
    <property type="nucleotide sequence ID" value="NZ_JACXLD010000004.1"/>
</dbReference>
<dbReference type="Pfam" id="PF13673">
    <property type="entry name" value="Acetyltransf_10"/>
    <property type="match status" value="1"/>
</dbReference>
<accession>A0A927C3P7</accession>
<keyword evidence="3" id="KW-1185">Reference proteome</keyword>
<evidence type="ECO:0000313" key="2">
    <source>
        <dbReference type="EMBL" id="MBD2859242.1"/>
    </source>
</evidence>
<organism evidence="2 3">
    <name type="scientific">Spongiibacter pelagi</name>
    <dbReference type="NCBI Taxonomy" id="2760804"/>
    <lineage>
        <taxon>Bacteria</taxon>
        <taxon>Pseudomonadati</taxon>
        <taxon>Pseudomonadota</taxon>
        <taxon>Gammaproteobacteria</taxon>
        <taxon>Cellvibrionales</taxon>
        <taxon>Spongiibacteraceae</taxon>
        <taxon>Spongiibacter</taxon>
    </lineage>
</organism>
<feature type="domain" description="N-acetyltransferase" evidence="1">
    <location>
        <begin position="3"/>
        <end position="140"/>
    </location>
</feature>